<keyword evidence="8" id="KW-0406">Ion transport</keyword>
<dbReference type="GO" id="GO:0009279">
    <property type="term" value="C:cell outer membrane"/>
    <property type="evidence" value="ECO:0007669"/>
    <property type="project" value="UniProtKB-SubCell"/>
</dbReference>
<feature type="domain" description="TonB-dependent receptor-like beta-barrel" evidence="14">
    <location>
        <begin position="382"/>
        <end position="840"/>
    </location>
</feature>
<proteinExistence type="inferred from homology"/>
<keyword evidence="7" id="KW-0408">Iron</keyword>
<comment type="similarity">
    <text evidence="12">Belongs to the TonB-dependent receptor family.</text>
</comment>
<dbReference type="SUPFAM" id="SSF56935">
    <property type="entry name" value="Porins"/>
    <property type="match status" value="1"/>
</dbReference>
<dbReference type="InterPro" id="IPR012910">
    <property type="entry name" value="Plug_dom"/>
</dbReference>
<keyword evidence="3" id="KW-1134">Transmembrane beta strand</keyword>
<keyword evidence="9 12" id="KW-0798">TonB box</keyword>
<comment type="subcellular location">
    <subcellularLocation>
        <location evidence="1">Cell outer membrane</location>
        <topology evidence="1">Multi-pass membrane protein</topology>
    </subcellularLocation>
</comment>
<dbReference type="PANTHER" id="PTHR32552:SF68">
    <property type="entry name" value="FERRICHROME OUTER MEMBRANE TRANSPORTER_PHAGE RECEPTOR"/>
    <property type="match status" value="1"/>
</dbReference>
<dbReference type="Pfam" id="PF00593">
    <property type="entry name" value="TonB_dep_Rec_b-barrel"/>
    <property type="match status" value="1"/>
</dbReference>
<protein>
    <submittedName>
        <fullName evidence="16">TonB-dependent receptor</fullName>
    </submittedName>
</protein>
<keyword evidence="2" id="KW-0813">Transport</keyword>
<evidence type="ECO:0000256" key="3">
    <source>
        <dbReference type="ARBA" id="ARBA00022452"/>
    </source>
</evidence>
<keyword evidence="4" id="KW-0410">Iron transport</keyword>
<dbReference type="GO" id="GO:0015344">
    <property type="term" value="F:siderophore uptake transmembrane transporter activity"/>
    <property type="evidence" value="ECO:0007669"/>
    <property type="project" value="TreeGrafter"/>
</dbReference>
<dbReference type="InterPro" id="IPR036942">
    <property type="entry name" value="Beta-barrel_TonB_sf"/>
</dbReference>
<dbReference type="InterPro" id="IPR037066">
    <property type="entry name" value="Plug_dom_sf"/>
</dbReference>
<name>A0A832ML06_UNCEI</name>
<evidence type="ECO:0000256" key="4">
    <source>
        <dbReference type="ARBA" id="ARBA00022496"/>
    </source>
</evidence>
<evidence type="ECO:0000256" key="10">
    <source>
        <dbReference type="ARBA" id="ARBA00023136"/>
    </source>
</evidence>
<evidence type="ECO:0000256" key="8">
    <source>
        <dbReference type="ARBA" id="ARBA00023065"/>
    </source>
</evidence>
<dbReference type="Gene3D" id="2.170.130.10">
    <property type="entry name" value="TonB-dependent receptor, plug domain"/>
    <property type="match status" value="1"/>
</dbReference>
<evidence type="ECO:0000313" key="16">
    <source>
        <dbReference type="EMBL" id="HGZ42411.1"/>
    </source>
</evidence>
<evidence type="ECO:0000256" key="7">
    <source>
        <dbReference type="ARBA" id="ARBA00023004"/>
    </source>
</evidence>
<sequence>MAGARPAQRRGPVARPRLDHHARAAAAGRHRAARALPARPARHARRHAAALRRHARLARRARPHAGGRVAVLDRTHLRGARGVARRVRRGPCPRPPRGGPPMMSTSRPRAAARAVAVLALLFAAAPARGAGEPAGVPDTLGRVVPLPGIEVRTERPGERAPVARTILRREELQRANWGQDTPMALAALPGTYAYADAGAGIGYSYLSIRGFPQRRISVLVNGVPLNDPQSHEVYWIDHPDLLASASEVQVQRGVGSALYGAASVGGSVSIETSPFTDEPRTAATVAYGSFETKRLSLETNSGRLPGDWWLYGRYSRIETFGYRERSWSKLWSYALSARRAAGRHAVRVNLYGGPEETHLAYLGVSRDHLEGRVTGDRDRDRRFNPITYENERDRFFEPHYELIHTWAPREGLALTQTLFYFEGKGAYEERRFGEDLAGYRLSPWTTTDSTLAPPDYYRRDAGGALVVDGQGRYTVERSDLVRRRTAENWHGGWVPRVRLAHPGGALTVGGELRLASGRRFGEVLWGGSLPPGAQPAHAYYDYHPRTLSGGLFVREEWNAAPTLLVTADLAWRHQSYFMRGDRFDGIRFAQPYDFALPRLGVTWTPRPGASAFASLSHARREPAFRDLYDAEGVGSVPLFRVRDVARNVYADPLVRPERVNSVELGGAWQGRRAAASANLFRMDFRDELVPGQFNTDLGFLTLANAARSVHQGLELAARAEAPAGRAGTIVLEGNATLSDHHLVRYREQVSVPGALQADSLVELVHDGNTIGQFPSVMANLSARLAGRIGALGIETQHVGRVFLDSAEDRGASLDPRTVVNLTASLRVPRSRAEITLRVFNALDAYYAAGGYTYWWGGVKYAEFVPAATRHWLAQVRMEF</sequence>
<keyword evidence="6" id="KW-0732">Signal</keyword>
<accession>A0A832ML06</accession>
<dbReference type="PANTHER" id="PTHR32552">
    <property type="entry name" value="FERRICHROME IRON RECEPTOR-RELATED"/>
    <property type="match status" value="1"/>
</dbReference>
<feature type="compositionally biased region" description="Basic residues" evidence="13">
    <location>
        <begin position="81"/>
        <end position="91"/>
    </location>
</feature>
<evidence type="ECO:0000256" key="9">
    <source>
        <dbReference type="ARBA" id="ARBA00023077"/>
    </source>
</evidence>
<dbReference type="InterPro" id="IPR039426">
    <property type="entry name" value="TonB-dep_rcpt-like"/>
</dbReference>
<organism evidence="16">
    <name type="scientific">Eiseniibacteriota bacterium</name>
    <dbReference type="NCBI Taxonomy" id="2212470"/>
    <lineage>
        <taxon>Bacteria</taxon>
        <taxon>Candidatus Eiseniibacteriota</taxon>
    </lineage>
</organism>
<feature type="domain" description="TonB-dependent receptor plug" evidence="15">
    <location>
        <begin position="159"/>
        <end position="266"/>
    </location>
</feature>
<reference evidence="16" key="1">
    <citation type="journal article" date="2020" name="mSystems">
        <title>Genome- and Community-Level Interaction Insights into Carbon Utilization and Element Cycling Functions of Hydrothermarchaeota in Hydrothermal Sediment.</title>
        <authorList>
            <person name="Zhou Z."/>
            <person name="Liu Y."/>
            <person name="Xu W."/>
            <person name="Pan J."/>
            <person name="Luo Z.H."/>
            <person name="Li M."/>
        </authorList>
    </citation>
    <scope>NUCLEOTIDE SEQUENCE [LARGE SCALE GENOMIC DNA]</scope>
    <source>
        <strain evidence="16">SpSt-381</strain>
    </source>
</reference>
<evidence type="ECO:0000259" key="15">
    <source>
        <dbReference type="Pfam" id="PF07715"/>
    </source>
</evidence>
<evidence type="ECO:0000256" key="5">
    <source>
        <dbReference type="ARBA" id="ARBA00022692"/>
    </source>
</evidence>
<evidence type="ECO:0000259" key="14">
    <source>
        <dbReference type="Pfam" id="PF00593"/>
    </source>
</evidence>
<evidence type="ECO:0000256" key="2">
    <source>
        <dbReference type="ARBA" id="ARBA00022448"/>
    </source>
</evidence>
<dbReference type="Pfam" id="PF07715">
    <property type="entry name" value="Plug"/>
    <property type="match status" value="1"/>
</dbReference>
<dbReference type="Gene3D" id="2.40.170.20">
    <property type="entry name" value="TonB-dependent receptor, beta-barrel domain"/>
    <property type="match status" value="1"/>
</dbReference>
<feature type="region of interest" description="Disordered" evidence="13">
    <location>
        <begin position="1"/>
        <end position="48"/>
    </location>
</feature>
<keyword evidence="11" id="KW-0998">Cell outer membrane</keyword>
<dbReference type="AlphaFoldDB" id="A0A832ML06"/>
<gene>
    <name evidence="16" type="ORF">ENR23_03110</name>
</gene>
<evidence type="ECO:0000256" key="6">
    <source>
        <dbReference type="ARBA" id="ARBA00022729"/>
    </source>
</evidence>
<evidence type="ECO:0000256" key="11">
    <source>
        <dbReference type="ARBA" id="ARBA00023237"/>
    </source>
</evidence>
<keyword evidence="16" id="KW-0675">Receptor</keyword>
<evidence type="ECO:0000256" key="1">
    <source>
        <dbReference type="ARBA" id="ARBA00004571"/>
    </source>
</evidence>
<evidence type="ECO:0000256" key="13">
    <source>
        <dbReference type="SAM" id="MobiDB-lite"/>
    </source>
</evidence>
<dbReference type="EMBL" id="DSQF01000004">
    <property type="protein sequence ID" value="HGZ42411.1"/>
    <property type="molecule type" value="Genomic_DNA"/>
</dbReference>
<evidence type="ECO:0000256" key="12">
    <source>
        <dbReference type="RuleBase" id="RU003357"/>
    </source>
</evidence>
<keyword evidence="10 12" id="KW-0472">Membrane</keyword>
<dbReference type="InterPro" id="IPR000531">
    <property type="entry name" value="Beta-barrel_TonB"/>
</dbReference>
<comment type="caution">
    <text evidence="16">The sequence shown here is derived from an EMBL/GenBank/DDBJ whole genome shotgun (WGS) entry which is preliminary data.</text>
</comment>
<feature type="region of interest" description="Disordered" evidence="13">
    <location>
        <begin position="81"/>
        <end position="106"/>
    </location>
</feature>
<keyword evidence="5" id="KW-0812">Transmembrane</keyword>